<dbReference type="GO" id="GO:0055085">
    <property type="term" value="P:transmembrane transport"/>
    <property type="evidence" value="ECO:0007669"/>
    <property type="project" value="InterPro"/>
</dbReference>
<evidence type="ECO:0000256" key="3">
    <source>
        <dbReference type="ARBA" id="ARBA00022475"/>
    </source>
</evidence>
<feature type="transmembrane region" description="Helical" evidence="7">
    <location>
        <begin position="289"/>
        <end position="311"/>
    </location>
</feature>
<keyword evidence="4 7" id="KW-0812">Transmembrane</keyword>
<proteinExistence type="inferred from homology"/>
<keyword evidence="2 7" id="KW-0813">Transport</keyword>
<evidence type="ECO:0000313" key="10">
    <source>
        <dbReference type="EMBL" id="QFZ21483.1"/>
    </source>
</evidence>
<feature type="transmembrane region" description="Helical" evidence="7">
    <location>
        <begin position="40"/>
        <end position="62"/>
    </location>
</feature>
<feature type="transmembrane region" description="Helical" evidence="7">
    <location>
        <begin position="185"/>
        <end position="206"/>
    </location>
</feature>
<dbReference type="GO" id="GO:0005886">
    <property type="term" value="C:plasma membrane"/>
    <property type="evidence" value="ECO:0007669"/>
    <property type="project" value="UniProtKB-SubCell"/>
</dbReference>
<keyword evidence="3" id="KW-1003">Cell membrane</keyword>
<evidence type="ECO:0000256" key="5">
    <source>
        <dbReference type="ARBA" id="ARBA00022989"/>
    </source>
</evidence>
<sequence>MDAAVAGAGGGRGDPGGGAAAGAGGLRRPGRRVRRAVSRLVGWLFVLPALAVYAVFVLRPLALTAQYSLYRWDGTGPSAWVGWDNYLAVLTDPDLRGTLGRALVLVAFFTGVPLSLGLLATAVLRRAPGRSVRAVLLLPQAVPLVAAGLAWGLLLSSTGAVNRLLAAVGLGGVARAWLGDSSTALAAVGVIGAWVLLGLCTTLLLAGADRIDPALYEAARLDGAGPWWELRAVTLPGVRRELAVCATVTTTAALASFDVVYVTTQGGPGDATAVPGLEVFRLAFAQREVGLASALAVVLVVLVLVVVAPLLRWSR</sequence>
<comment type="similarity">
    <text evidence="7">Belongs to the binding-protein-dependent transport system permease family.</text>
</comment>
<dbReference type="PROSITE" id="PS50928">
    <property type="entry name" value="ABC_TM1"/>
    <property type="match status" value="1"/>
</dbReference>
<keyword evidence="5 7" id="KW-1133">Transmembrane helix</keyword>
<dbReference type="Pfam" id="PF00528">
    <property type="entry name" value="BPD_transp_1"/>
    <property type="match status" value="1"/>
</dbReference>
<feature type="domain" description="ABC transmembrane type-1" evidence="9">
    <location>
        <begin position="99"/>
        <end position="310"/>
    </location>
</feature>
<dbReference type="Proteomes" id="UP000325787">
    <property type="component" value="Chromosome"/>
</dbReference>
<evidence type="ECO:0000256" key="6">
    <source>
        <dbReference type="ARBA" id="ARBA00023136"/>
    </source>
</evidence>
<gene>
    <name evidence="10" type="ORF">EKG83_32495</name>
</gene>
<evidence type="ECO:0000256" key="8">
    <source>
        <dbReference type="SAM" id="MobiDB-lite"/>
    </source>
</evidence>
<dbReference type="InterPro" id="IPR050809">
    <property type="entry name" value="UgpAE/MalFG_permease"/>
</dbReference>
<feature type="region of interest" description="Disordered" evidence="8">
    <location>
        <begin position="1"/>
        <end position="26"/>
    </location>
</feature>
<dbReference type="PANTHER" id="PTHR43227:SF8">
    <property type="entry name" value="DIACETYLCHITOBIOSE UPTAKE SYSTEM PERMEASE PROTEIN DASB"/>
    <property type="match status" value="1"/>
</dbReference>
<dbReference type="OrthoDB" id="4053402at2"/>
<feature type="compositionally biased region" description="Gly residues" evidence="8">
    <location>
        <begin position="7"/>
        <end position="26"/>
    </location>
</feature>
<protein>
    <submittedName>
        <fullName evidence="10">Sugar ABC transporter permease</fullName>
    </submittedName>
</protein>
<dbReference type="Gene3D" id="1.10.3720.10">
    <property type="entry name" value="MetI-like"/>
    <property type="match status" value="1"/>
</dbReference>
<evidence type="ECO:0000256" key="4">
    <source>
        <dbReference type="ARBA" id="ARBA00022692"/>
    </source>
</evidence>
<keyword evidence="6 7" id="KW-0472">Membrane</keyword>
<dbReference type="InterPro" id="IPR035906">
    <property type="entry name" value="MetI-like_sf"/>
</dbReference>
<feature type="transmembrane region" description="Helical" evidence="7">
    <location>
        <begin position="136"/>
        <end position="154"/>
    </location>
</feature>
<keyword evidence="11" id="KW-1185">Reference proteome</keyword>
<dbReference type="AlphaFoldDB" id="A0A5Q0H677"/>
<dbReference type="KEGG" id="ssyi:EKG83_32495"/>
<evidence type="ECO:0000259" key="9">
    <source>
        <dbReference type="PROSITE" id="PS50928"/>
    </source>
</evidence>
<dbReference type="CDD" id="cd06261">
    <property type="entry name" value="TM_PBP2"/>
    <property type="match status" value="1"/>
</dbReference>
<dbReference type="PANTHER" id="PTHR43227">
    <property type="entry name" value="BLL4140 PROTEIN"/>
    <property type="match status" value="1"/>
</dbReference>
<feature type="transmembrane region" description="Helical" evidence="7">
    <location>
        <begin position="102"/>
        <end position="124"/>
    </location>
</feature>
<evidence type="ECO:0000313" key="11">
    <source>
        <dbReference type="Proteomes" id="UP000325787"/>
    </source>
</evidence>
<dbReference type="InterPro" id="IPR000515">
    <property type="entry name" value="MetI-like"/>
</dbReference>
<name>A0A5Q0H677_SACSY</name>
<accession>A0A5Q0H677</accession>
<dbReference type="SUPFAM" id="SSF161098">
    <property type="entry name" value="MetI-like"/>
    <property type="match status" value="1"/>
</dbReference>
<evidence type="ECO:0000256" key="2">
    <source>
        <dbReference type="ARBA" id="ARBA00022448"/>
    </source>
</evidence>
<dbReference type="EMBL" id="CP034550">
    <property type="protein sequence ID" value="QFZ21483.1"/>
    <property type="molecule type" value="Genomic_DNA"/>
</dbReference>
<evidence type="ECO:0000256" key="1">
    <source>
        <dbReference type="ARBA" id="ARBA00004651"/>
    </source>
</evidence>
<comment type="subcellular location">
    <subcellularLocation>
        <location evidence="1 7">Cell membrane</location>
        <topology evidence="1 7">Multi-pass membrane protein</topology>
    </subcellularLocation>
</comment>
<reference evidence="11" key="1">
    <citation type="journal article" date="2021" name="Curr. Microbiol.">
        <title>Complete genome of nocamycin-producing strain Saccharothrix syringae NRRL B-16468 reveals the biosynthetic potential for secondary metabolites.</title>
        <authorList>
            <person name="Mo X."/>
            <person name="Yang S."/>
        </authorList>
    </citation>
    <scope>NUCLEOTIDE SEQUENCE [LARGE SCALE GENOMIC DNA]</scope>
    <source>
        <strain evidence="11">ATCC 51364 / DSM 43886 / JCM 6844 / KCTC 9398 / NBRC 14523 / NRRL B-16468 / INA 2240</strain>
    </source>
</reference>
<evidence type="ECO:0000256" key="7">
    <source>
        <dbReference type="RuleBase" id="RU363032"/>
    </source>
</evidence>
<organism evidence="10 11">
    <name type="scientific">Saccharothrix syringae</name>
    <name type="common">Nocardiopsis syringae</name>
    <dbReference type="NCBI Taxonomy" id="103733"/>
    <lineage>
        <taxon>Bacteria</taxon>
        <taxon>Bacillati</taxon>
        <taxon>Actinomycetota</taxon>
        <taxon>Actinomycetes</taxon>
        <taxon>Pseudonocardiales</taxon>
        <taxon>Pseudonocardiaceae</taxon>
        <taxon>Saccharothrix</taxon>
    </lineage>
</organism>